<keyword evidence="6" id="KW-1185">Reference proteome</keyword>
<dbReference type="InterPro" id="IPR048644">
    <property type="entry name" value="Isoamylase_C"/>
</dbReference>
<evidence type="ECO:0000259" key="4">
    <source>
        <dbReference type="SMART" id="SM00642"/>
    </source>
</evidence>
<dbReference type="SMART" id="SM00642">
    <property type="entry name" value="Aamy"/>
    <property type="match status" value="1"/>
</dbReference>
<dbReference type="InterPro" id="IPR011837">
    <property type="entry name" value="Glycogen_debranch_GlgX"/>
</dbReference>
<dbReference type="InterPro" id="IPR013780">
    <property type="entry name" value="Glyco_hydro_b"/>
</dbReference>
<dbReference type="GO" id="GO:0004135">
    <property type="term" value="F:amylo-alpha-1,6-glucosidase activity"/>
    <property type="evidence" value="ECO:0007669"/>
    <property type="project" value="InterPro"/>
</dbReference>
<dbReference type="Gene3D" id="3.20.20.80">
    <property type="entry name" value="Glycosidases"/>
    <property type="match status" value="1"/>
</dbReference>
<name>A0A1T4NHK1_9SPIR</name>
<dbReference type="Gene3D" id="2.60.40.10">
    <property type="entry name" value="Immunoglobulins"/>
    <property type="match status" value="1"/>
</dbReference>
<dbReference type="CDD" id="cd11326">
    <property type="entry name" value="AmyAc_Glg_debranch"/>
    <property type="match status" value="1"/>
</dbReference>
<reference evidence="5 6" key="1">
    <citation type="submission" date="2017-02" db="EMBL/GenBank/DDBJ databases">
        <authorList>
            <person name="Peterson S.W."/>
        </authorList>
    </citation>
    <scope>NUCLEOTIDE SEQUENCE [LARGE SCALE GENOMIC DNA]</scope>
    <source>
        <strain evidence="5 6">ATCC BAA-909</strain>
    </source>
</reference>
<dbReference type="InterPro" id="IPR044505">
    <property type="entry name" value="GlgX_Isoamylase_N_E_set"/>
</dbReference>
<dbReference type="PANTHER" id="PTHR43002">
    <property type="entry name" value="GLYCOGEN DEBRANCHING ENZYME"/>
    <property type="match status" value="1"/>
</dbReference>
<dbReference type="Pfam" id="PF00128">
    <property type="entry name" value="Alpha-amylase"/>
    <property type="match status" value="1"/>
</dbReference>
<accession>A0A1T4NHK1</accession>
<dbReference type="InterPro" id="IPR006047">
    <property type="entry name" value="GH13_cat_dom"/>
</dbReference>
<protein>
    <submittedName>
        <fullName evidence="5">Glycogen operon protein</fullName>
    </submittedName>
</protein>
<dbReference type="NCBIfam" id="TIGR02100">
    <property type="entry name" value="glgX_debranch"/>
    <property type="match status" value="1"/>
</dbReference>
<evidence type="ECO:0000256" key="3">
    <source>
        <dbReference type="ARBA" id="ARBA00023295"/>
    </source>
</evidence>
<dbReference type="InterPro" id="IPR014756">
    <property type="entry name" value="Ig_E-set"/>
</dbReference>
<dbReference type="SUPFAM" id="SSF51445">
    <property type="entry name" value="(Trans)glycosidases"/>
    <property type="match status" value="1"/>
</dbReference>
<dbReference type="OrthoDB" id="9761875at2"/>
<evidence type="ECO:0000256" key="1">
    <source>
        <dbReference type="ARBA" id="ARBA00008061"/>
    </source>
</evidence>
<feature type="domain" description="Glycosyl hydrolase family 13 catalytic" evidence="4">
    <location>
        <begin position="158"/>
        <end position="571"/>
    </location>
</feature>
<proteinExistence type="inferred from homology"/>
<evidence type="ECO:0000256" key="2">
    <source>
        <dbReference type="ARBA" id="ARBA00022801"/>
    </source>
</evidence>
<dbReference type="Gene3D" id="2.60.40.1180">
    <property type="entry name" value="Golgi alpha-mannosidase II"/>
    <property type="match status" value="1"/>
</dbReference>
<dbReference type="CDD" id="cd02856">
    <property type="entry name" value="E_set_GDE_Isoamylase_N"/>
    <property type="match status" value="1"/>
</dbReference>
<dbReference type="GeneID" id="303367456"/>
<dbReference type="Pfam" id="PF02922">
    <property type="entry name" value="CBM_48"/>
    <property type="match status" value="1"/>
</dbReference>
<sequence length="701" mass="79888">MDRLKVLPGNPWDLGAVYIGSGVNFCVFSRNAKAVYLELFKKSDDSVPACTIKLDPKINRTGDLWHIFIEGLKPGALYLFRVDGPFEPKNGHRFNKDIFLYDPRAKALTDGSLFKNLNSQKVCPLEKMPKCVVVDELTYNWEEDKPLKTPLNESIIYEMHLRGFTASPSSEVKFPGTYRGAIEKIPYLKKLGITAVELLPVQEFDAFENMNINPKTGKRLVNYWGYSTTAFFAPKAAYSSDKRPGACVDEFKDMVKAFHKAGIEVILDIVFNHTAEGNEHGITFGFRGFDNSIYYQLVSTNKEYYVNFSGCGNALNCNHPVVQEYIISCLRYWVRVMHVDGFRFDLASVLSRDENGFLTLEAPLTRRISEDPLLRDVKIIAEPWDCGGAYQVGSFPGGRWCEWNDKFRDGIRRFIRGDEKLSTEAATRISGSSDLYSSSGRRPYHSINYIASHDGFTMNDLVSYNYRHNEQNGEENRDGTDNNLSYNNGFEGPTLNPKIEKNRIRQIKNFFVALFLSQGTPMFVCGDEVQRSQDGNNNPYCQDNEISWFDWNDIKKHGDLLNFVKNLIALRRNHRVFMRDDFFKGQKTATQTSPADINWFNIEGFTPDWAKLDRFLAFRLGGGITEQNSKPDNDFYVAFNTDIHDGTVTVPPPSAGKKWYRVLDTSIENEECILPEGKEELLRNQEKYVILSGSAVVLISK</sequence>
<evidence type="ECO:0000313" key="6">
    <source>
        <dbReference type="Proteomes" id="UP000190395"/>
    </source>
</evidence>
<dbReference type="STRING" id="225004.SAMN02745152_01214"/>
<dbReference type="SUPFAM" id="SSF81296">
    <property type="entry name" value="E set domains"/>
    <property type="match status" value="1"/>
</dbReference>
<dbReference type="RefSeq" id="WP_078930960.1">
    <property type="nucleotide sequence ID" value="NZ_FUXC01000006.1"/>
</dbReference>
<dbReference type="AlphaFoldDB" id="A0A1T4NHK1"/>
<dbReference type="InterPro" id="IPR017853">
    <property type="entry name" value="GH"/>
</dbReference>
<keyword evidence="2" id="KW-0378">Hydrolase</keyword>
<dbReference type="Proteomes" id="UP000190395">
    <property type="component" value="Unassembled WGS sequence"/>
</dbReference>
<dbReference type="SUPFAM" id="SSF51011">
    <property type="entry name" value="Glycosyl hydrolase domain"/>
    <property type="match status" value="1"/>
</dbReference>
<dbReference type="InterPro" id="IPR004193">
    <property type="entry name" value="Glyco_hydro_13_N"/>
</dbReference>
<comment type="similarity">
    <text evidence="1">Belongs to the glycosyl hydrolase 13 family.</text>
</comment>
<dbReference type="EMBL" id="FUXC01000006">
    <property type="protein sequence ID" value="SJZ78603.1"/>
    <property type="molecule type" value="Genomic_DNA"/>
</dbReference>
<organism evidence="5 6">
    <name type="scientific">Treponema berlinense</name>
    <dbReference type="NCBI Taxonomy" id="225004"/>
    <lineage>
        <taxon>Bacteria</taxon>
        <taxon>Pseudomonadati</taxon>
        <taxon>Spirochaetota</taxon>
        <taxon>Spirochaetia</taxon>
        <taxon>Spirochaetales</taxon>
        <taxon>Treponemataceae</taxon>
        <taxon>Treponema</taxon>
    </lineage>
</organism>
<dbReference type="GO" id="GO:0005980">
    <property type="term" value="P:glycogen catabolic process"/>
    <property type="evidence" value="ECO:0007669"/>
    <property type="project" value="InterPro"/>
</dbReference>
<gene>
    <name evidence="5" type="ORF">SAMN02745152_01214</name>
</gene>
<evidence type="ECO:0000313" key="5">
    <source>
        <dbReference type="EMBL" id="SJZ78603.1"/>
    </source>
</evidence>
<dbReference type="Pfam" id="PF21331">
    <property type="entry name" value="Isoamylase_C"/>
    <property type="match status" value="1"/>
</dbReference>
<keyword evidence="3" id="KW-0326">Glycosidase</keyword>
<dbReference type="InterPro" id="IPR013783">
    <property type="entry name" value="Ig-like_fold"/>
</dbReference>